<evidence type="ECO:0000313" key="1">
    <source>
        <dbReference type="EMBL" id="CAG9136720.1"/>
    </source>
</evidence>
<organism evidence="1 2">
    <name type="scientific">Plutella xylostella</name>
    <name type="common">Diamondback moth</name>
    <name type="synonym">Plutella maculipennis</name>
    <dbReference type="NCBI Taxonomy" id="51655"/>
    <lineage>
        <taxon>Eukaryota</taxon>
        <taxon>Metazoa</taxon>
        <taxon>Ecdysozoa</taxon>
        <taxon>Arthropoda</taxon>
        <taxon>Hexapoda</taxon>
        <taxon>Insecta</taxon>
        <taxon>Pterygota</taxon>
        <taxon>Neoptera</taxon>
        <taxon>Endopterygota</taxon>
        <taxon>Lepidoptera</taxon>
        <taxon>Glossata</taxon>
        <taxon>Ditrysia</taxon>
        <taxon>Yponomeutoidea</taxon>
        <taxon>Plutellidae</taxon>
        <taxon>Plutella</taxon>
    </lineage>
</organism>
<proteinExistence type="predicted"/>
<sequence>MTAIKACLGVLTITIEDWTDKIQERNPRDSGFPIVVKKRKNNRPNQHDLYVHVYDDCCGFGTGVFPRHQQTLEATKDIELSEGQIVVSPIRDDRLLYTNYYKPNGYPRYKLQLYPLDDSAI</sequence>
<comment type="caution">
    <text evidence="1">The sequence shown here is derived from an EMBL/GenBank/DDBJ whole genome shotgun (WGS) entry which is preliminary data.</text>
</comment>
<evidence type="ECO:0000313" key="2">
    <source>
        <dbReference type="Proteomes" id="UP000653454"/>
    </source>
</evidence>
<accession>A0A8S4G8D3</accession>
<dbReference type="EMBL" id="CAJHNJ030000155">
    <property type="protein sequence ID" value="CAG9136720.1"/>
    <property type="molecule type" value="Genomic_DNA"/>
</dbReference>
<gene>
    <name evidence="1" type="ORF">PLXY2_LOCUS14966</name>
</gene>
<dbReference type="Proteomes" id="UP000653454">
    <property type="component" value="Unassembled WGS sequence"/>
</dbReference>
<keyword evidence="2" id="KW-1185">Reference proteome</keyword>
<reference evidence="1" key="1">
    <citation type="submission" date="2020-11" db="EMBL/GenBank/DDBJ databases">
        <authorList>
            <person name="Whiteford S."/>
        </authorList>
    </citation>
    <scope>NUCLEOTIDE SEQUENCE</scope>
</reference>
<protein>
    <submittedName>
        <fullName evidence="1">(diamondback moth) hypothetical protein</fullName>
    </submittedName>
</protein>
<dbReference type="AlphaFoldDB" id="A0A8S4G8D3"/>
<name>A0A8S4G8D3_PLUXY</name>